<evidence type="ECO:0000256" key="1">
    <source>
        <dbReference type="SAM" id="Phobius"/>
    </source>
</evidence>
<gene>
    <name evidence="2" type="ORF">CROQUDRAFT_87361</name>
</gene>
<dbReference type="EMBL" id="MU167216">
    <property type="protein sequence ID" value="KAG0150912.1"/>
    <property type="molecule type" value="Genomic_DNA"/>
</dbReference>
<keyword evidence="1" id="KW-1133">Transmembrane helix</keyword>
<evidence type="ECO:0000313" key="3">
    <source>
        <dbReference type="Proteomes" id="UP000886653"/>
    </source>
</evidence>
<dbReference type="Proteomes" id="UP000886653">
    <property type="component" value="Unassembled WGS sequence"/>
</dbReference>
<accession>A0A9P6NSP4</accession>
<keyword evidence="1" id="KW-0812">Transmembrane</keyword>
<dbReference type="OrthoDB" id="10646601at2759"/>
<evidence type="ECO:0000313" key="2">
    <source>
        <dbReference type="EMBL" id="KAG0150912.1"/>
    </source>
</evidence>
<feature type="transmembrane region" description="Helical" evidence="1">
    <location>
        <begin position="228"/>
        <end position="252"/>
    </location>
</feature>
<reference evidence="2" key="1">
    <citation type="submission" date="2013-11" db="EMBL/GenBank/DDBJ databases">
        <title>Genome sequence of the fusiform rust pathogen reveals effectors for host alternation and coevolution with pine.</title>
        <authorList>
            <consortium name="DOE Joint Genome Institute"/>
            <person name="Smith K."/>
            <person name="Pendleton A."/>
            <person name="Kubisiak T."/>
            <person name="Anderson C."/>
            <person name="Salamov A."/>
            <person name="Aerts A."/>
            <person name="Riley R."/>
            <person name="Clum A."/>
            <person name="Lindquist E."/>
            <person name="Ence D."/>
            <person name="Campbell M."/>
            <person name="Kronenberg Z."/>
            <person name="Feau N."/>
            <person name="Dhillon B."/>
            <person name="Hamelin R."/>
            <person name="Burleigh J."/>
            <person name="Smith J."/>
            <person name="Yandell M."/>
            <person name="Nelson C."/>
            <person name="Grigoriev I."/>
            <person name="Davis J."/>
        </authorList>
    </citation>
    <scope>NUCLEOTIDE SEQUENCE</scope>
    <source>
        <strain evidence="2">G11</strain>
    </source>
</reference>
<proteinExistence type="predicted"/>
<keyword evidence="3" id="KW-1185">Reference proteome</keyword>
<protein>
    <recommendedName>
        <fullName evidence="4">Transmembrane protein</fullName>
    </recommendedName>
</protein>
<evidence type="ECO:0008006" key="4">
    <source>
        <dbReference type="Google" id="ProtNLM"/>
    </source>
</evidence>
<sequence length="374" mass="41257">MNKEHSMRPRSSDHESALSHKRDFLALEVVRIVRGRYLQSLADYVNSLTPTKIEDVDDLLNDPKAIRSDRPESVLWFSRRSLSDSDSDSAGWLSFGSRLFIRSFPLTSHTPLMSLRLSPSILNSRPKVSSPLMAEVVFTHEELASATETPLPLSNTTLALTLSIDAFLSIYVGFNTLSRLLDLVTIYESKLNQPAAGGSQTCLSPFCVNSSTLVSTIARQAVRWASQYHFLICLLAAFVCLKLVAGLVALTSELPPRLYLLRTLITYLSLAAVAEAYWRAAHLPPSFYATIALTISGTALIALIVLGLIVLLSTPALWLIGQVIDEEDRLASHQASLIRKCQSFPLVTPAPWFSPNKPASAIPPHKRALIRHEI</sequence>
<comment type="caution">
    <text evidence="2">The sequence shown here is derived from an EMBL/GenBank/DDBJ whole genome shotgun (WGS) entry which is preliminary data.</text>
</comment>
<name>A0A9P6NSP4_9BASI</name>
<keyword evidence="1" id="KW-0472">Membrane</keyword>
<feature type="transmembrane region" description="Helical" evidence="1">
    <location>
        <begin position="290"/>
        <end position="312"/>
    </location>
</feature>
<organism evidence="2 3">
    <name type="scientific">Cronartium quercuum f. sp. fusiforme G11</name>
    <dbReference type="NCBI Taxonomy" id="708437"/>
    <lineage>
        <taxon>Eukaryota</taxon>
        <taxon>Fungi</taxon>
        <taxon>Dikarya</taxon>
        <taxon>Basidiomycota</taxon>
        <taxon>Pucciniomycotina</taxon>
        <taxon>Pucciniomycetes</taxon>
        <taxon>Pucciniales</taxon>
        <taxon>Coleosporiaceae</taxon>
        <taxon>Cronartium</taxon>
    </lineage>
</organism>
<dbReference type="AlphaFoldDB" id="A0A9P6NSP4"/>